<accession>A0A0Q3QIN8</accession>
<dbReference type="RefSeq" id="WP_053478192.1">
    <property type="nucleotide sequence ID" value="NZ_CP041305.1"/>
</dbReference>
<evidence type="ECO:0008006" key="3">
    <source>
        <dbReference type="Google" id="ProtNLM"/>
    </source>
</evidence>
<keyword evidence="2" id="KW-1185">Reference proteome</keyword>
<name>A0A0Q3QIN8_9BACI</name>
<reference evidence="1 2" key="1">
    <citation type="submission" date="2015-09" db="EMBL/GenBank/DDBJ databases">
        <title>Genome sequencing project for genomic taxonomy and phylogenomics of Bacillus-like bacteria.</title>
        <authorList>
            <person name="Liu B."/>
            <person name="Wang J."/>
            <person name="Zhu Y."/>
            <person name="Liu G."/>
            <person name="Chen Q."/>
            <person name="Chen Z."/>
            <person name="Lan J."/>
            <person name="Che J."/>
            <person name="Ge C."/>
            <person name="Shi H."/>
            <person name="Pan Z."/>
            <person name="Liu X."/>
        </authorList>
    </citation>
    <scope>NUCLEOTIDE SEQUENCE [LARGE SCALE GENOMIC DNA]</scope>
    <source>
        <strain evidence="1 2">FJAT-18043</strain>
    </source>
</reference>
<dbReference type="Proteomes" id="UP000050996">
    <property type="component" value="Unassembled WGS sequence"/>
</dbReference>
<evidence type="ECO:0000313" key="1">
    <source>
        <dbReference type="EMBL" id="KQL17510.1"/>
    </source>
</evidence>
<protein>
    <recommendedName>
        <fullName evidence="3">STAS domain-containing protein</fullName>
    </recommendedName>
</protein>
<organism evidence="1 2">
    <name type="scientific">Cytobacillus solani</name>
    <dbReference type="NCBI Taxonomy" id="1637975"/>
    <lineage>
        <taxon>Bacteria</taxon>
        <taxon>Bacillati</taxon>
        <taxon>Bacillota</taxon>
        <taxon>Bacilli</taxon>
        <taxon>Bacillales</taxon>
        <taxon>Bacillaceae</taxon>
        <taxon>Cytobacillus</taxon>
    </lineage>
</organism>
<dbReference type="AlphaFoldDB" id="A0A0Q3QIN8"/>
<sequence length="115" mass="13143">MATGSYSMNVNQVKKTIDMTVSGSFTPEKAQEFINEYQRKTSAIKADEFILQFDCRDLNLVTQEMIPDLENCFRLYHSSGFKKIVIEIKKSAVLKMQLSRLARNTGLNNVEVTEI</sequence>
<dbReference type="PATRIC" id="fig|1637975.4.peg.57"/>
<gene>
    <name evidence="1" type="ORF">AN957_01885</name>
</gene>
<dbReference type="STRING" id="1637975.AN957_01885"/>
<evidence type="ECO:0000313" key="2">
    <source>
        <dbReference type="Proteomes" id="UP000050996"/>
    </source>
</evidence>
<comment type="caution">
    <text evidence="1">The sequence shown here is derived from an EMBL/GenBank/DDBJ whole genome shotgun (WGS) entry which is preliminary data.</text>
</comment>
<dbReference type="EMBL" id="LJIX01000006">
    <property type="protein sequence ID" value="KQL17510.1"/>
    <property type="molecule type" value="Genomic_DNA"/>
</dbReference>
<proteinExistence type="predicted"/>